<evidence type="ECO:0000313" key="2">
    <source>
        <dbReference type="EMBL" id="KXS09002.1"/>
    </source>
</evidence>
<evidence type="ECO:0000256" key="1">
    <source>
        <dbReference type="SAM" id="MobiDB-lite"/>
    </source>
</evidence>
<reference evidence="2 3" key="1">
    <citation type="journal article" date="2015" name="Genome Biol. Evol.">
        <title>Phylogenomic analyses indicate that early fungi evolved digesting cell walls of algal ancestors of land plants.</title>
        <authorList>
            <person name="Chang Y."/>
            <person name="Wang S."/>
            <person name="Sekimoto S."/>
            <person name="Aerts A.L."/>
            <person name="Choi C."/>
            <person name="Clum A."/>
            <person name="LaButti K.M."/>
            <person name="Lindquist E.A."/>
            <person name="Yee Ngan C."/>
            <person name="Ohm R.A."/>
            <person name="Salamov A.A."/>
            <person name="Grigoriev I.V."/>
            <person name="Spatafora J.W."/>
            <person name="Berbee M.L."/>
        </authorList>
    </citation>
    <scope>NUCLEOTIDE SEQUENCE [LARGE SCALE GENOMIC DNA]</scope>
    <source>
        <strain evidence="2 3">JEL478</strain>
    </source>
</reference>
<feature type="region of interest" description="Disordered" evidence="1">
    <location>
        <begin position="215"/>
        <end position="237"/>
    </location>
</feature>
<proteinExistence type="predicted"/>
<accession>A0A138ZWW5</accession>
<sequence>MTIVPHSLVPDSFHRTVSILNGNQKYRNALNLISLAQLEDMILASNDRPLRTRPTLPGKPRNQWDHDNLLITTSLFSTLSESLQNKIPNDATAAAIWRLVEDRFNQQSTPASMIALHCLMNLVKDTTTSAQDFNALFISTLLAAKRLDNSISNAHVHLLYLQAIQSDMRLVVDRFWHIKGATLVDMQQAALSKDARHQLKRPTPATLFIVRKPRNAPRPSALTRLASSAQTPPASAQ</sequence>
<dbReference type="EMBL" id="KQ965903">
    <property type="protein sequence ID" value="KXS09002.1"/>
    <property type="molecule type" value="Genomic_DNA"/>
</dbReference>
<organism evidence="2 3">
    <name type="scientific">Gonapodya prolifera (strain JEL478)</name>
    <name type="common">Monoblepharis prolifera</name>
    <dbReference type="NCBI Taxonomy" id="1344416"/>
    <lineage>
        <taxon>Eukaryota</taxon>
        <taxon>Fungi</taxon>
        <taxon>Fungi incertae sedis</taxon>
        <taxon>Chytridiomycota</taxon>
        <taxon>Chytridiomycota incertae sedis</taxon>
        <taxon>Monoblepharidomycetes</taxon>
        <taxon>Monoblepharidales</taxon>
        <taxon>Gonapodyaceae</taxon>
        <taxon>Gonapodya</taxon>
    </lineage>
</organism>
<gene>
    <name evidence="2" type="ORF">M427DRAFT_39727</name>
</gene>
<keyword evidence="3" id="KW-1185">Reference proteome</keyword>
<evidence type="ECO:0000313" key="3">
    <source>
        <dbReference type="Proteomes" id="UP000070544"/>
    </source>
</evidence>
<name>A0A138ZWW5_GONPJ</name>
<dbReference type="Proteomes" id="UP000070544">
    <property type="component" value="Unassembled WGS sequence"/>
</dbReference>
<dbReference type="AlphaFoldDB" id="A0A138ZWW5"/>
<protein>
    <submittedName>
        <fullName evidence="2">Uncharacterized protein</fullName>
    </submittedName>
</protein>
<feature type="compositionally biased region" description="Low complexity" evidence="1">
    <location>
        <begin position="226"/>
        <end position="237"/>
    </location>
</feature>